<proteinExistence type="predicted"/>
<evidence type="ECO:0000313" key="1">
    <source>
        <dbReference type="Proteomes" id="UP000887565"/>
    </source>
</evidence>
<organism evidence="1 2">
    <name type="scientific">Romanomermis culicivorax</name>
    <name type="common">Nematode worm</name>
    <dbReference type="NCBI Taxonomy" id="13658"/>
    <lineage>
        <taxon>Eukaryota</taxon>
        <taxon>Metazoa</taxon>
        <taxon>Ecdysozoa</taxon>
        <taxon>Nematoda</taxon>
        <taxon>Enoplea</taxon>
        <taxon>Dorylaimia</taxon>
        <taxon>Mermithida</taxon>
        <taxon>Mermithoidea</taxon>
        <taxon>Mermithidae</taxon>
        <taxon>Romanomermis</taxon>
    </lineage>
</organism>
<dbReference type="Proteomes" id="UP000887565">
    <property type="component" value="Unplaced"/>
</dbReference>
<dbReference type="WBParaSite" id="nRc.2.0.1.t34125-RA">
    <property type="protein sequence ID" value="nRc.2.0.1.t34125-RA"/>
    <property type="gene ID" value="nRc.2.0.1.g34125"/>
</dbReference>
<accession>A0A915K5W5</accession>
<name>A0A915K5W5_ROMCU</name>
<dbReference type="AlphaFoldDB" id="A0A915K5W5"/>
<protein>
    <submittedName>
        <fullName evidence="2">Uncharacterized protein</fullName>
    </submittedName>
</protein>
<sequence length="117" mass="13441">MVMSEVMKQTNLNLVVKNPFLTYHRPETWPIYDMKSNHQISETRALALLYSVPNHNEWMKAIRETMLLAVHVCSPHSGTELRAIIKKEIPKLLSKSDNIEINLICEKIGLNATVRSN</sequence>
<keyword evidence="1" id="KW-1185">Reference proteome</keyword>
<evidence type="ECO:0000313" key="2">
    <source>
        <dbReference type="WBParaSite" id="nRc.2.0.1.t34125-RA"/>
    </source>
</evidence>
<reference evidence="2" key="1">
    <citation type="submission" date="2022-11" db="UniProtKB">
        <authorList>
            <consortium name="WormBaseParasite"/>
        </authorList>
    </citation>
    <scope>IDENTIFICATION</scope>
</reference>